<feature type="transmembrane region" description="Helical" evidence="1">
    <location>
        <begin position="262"/>
        <end position="288"/>
    </location>
</feature>
<keyword evidence="3" id="KW-1185">Reference proteome</keyword>
<accession>A0A430FNA8</accession>
<keyword evidence="1" id="KW-1133">Transmembrane helix</keyword>
<sequence>MTSAPSTVNRVLSGRNGTPAPLFTWNRAHWIGIGALMMMLAVLIWGASAFIVEPEAVSDSALTDANGFVWHTSMATFWPIALAITNLILGSIRTGSLSFPVASALLGPVGFGLTNLRMRPTRQFANAYLSNGEWLELMRADGPRIVMQTFVACVLLLVCYSAIAFACYAIGRYGLRTLFVNPPPASASGRMLTWIRRDTVRFGCLLALAIMYGLLLTLTLIGGDAAFMGAIMINFALPPALLVICGAWASRDNKQPQPGVAALLKTYAFPLIAALAAVPFLMLLISPFDTECALGVTCTRLGGVFVQWYAIETIGFFALVYVIASYIGFLSVRVVRWIVRRVSSR</sequence>
<dbReference type="OrthoDB" id="3239833at2"/>
<feature type="transmembrane region" description="Helical" evidence="1">
    <location>
        <begin position="96"/>
        <end position="114"/>
    </location>
</feature>
<keyword evidence="1" id="KW-0472">Membrane</keyword>
<evidence type="ECO:0000256" key="1">
    <source>
        <dbReference type="SAM" id="Phobius"/>
    </source>
</evidence>
<feature type="transmembrane region" description="Helical" evidence="1">
    <location>
        <begin position="200"/>
        <end position="221"/>
    </location>
</feature>
<keyword evidence="1" id="KW-0812">Transmembrane</keyword>
<feature type="transmembrane region" description="Helical" evidence="1">
    <location>
        <begin position="145"/>
        <end position="170"/>
    </location>
</feature>
<feature type="transmembrane region" description="Helical" evidence="1">
    <location>
        <begin position="227"/>
        <end position="250"/>
    </location>
</feature>
<dbReference type="EMBL" id="QXGL01000001">
    <property type="protein sequence ID" value="RSX54323.1"/>
    <property type="molecule type" value="Genomic_DNA"/>
</dbReference>
<gene>
    <name evidence="2" type="ORF">D2E25_0631</name>
</gene>
<dbReference type="AlphaFoldDB" id="A0A430FNA8"/>
<evidence type="ECO:0000313" key="3">
    <source>
        <dbReference type="Proteomes" id="UP000287533"/>
    </source>
</evidence>
<dbReference type="Proteomes" id="UP000287533">
    <property type="component" value="Unassembled WGS sequence"/>
</dbReference>
<proteinExistence type="predicted"/>
<protein>
    <submittedName>
        <fullName evidence="2">Uncharacterized protein</fullName>
    </submittedName>
</protein>
<dbReference type="RefSeq" id="WP_125979547.1">
    <property type="nucleotide sequence ID" value="NZ_QXGL01000001.1"/>
</dbReference>
<evidence type="ECO:0000313" key="2">
    <source>
        <dbReference type="EMBL" id="RSX54323.1"/>
    </source>
</evidence>
<comment type="caution">
    <text evidence="2">The sequence shown here is derived from an EMBL/GenBank/DDBJ whole genome shotgun (WGS) entry which is preliminary data.</text>
</comment>
<name>A0A430FNA8_9BIFI</name>
<feature type="transmembrane region" description="Helical" evidence="1">
    <location>
        <begin position="68"/>
        <end position="89"/>
    </location>
</feature>
<feature type="transmembrane region" description="Helical" evidence="1">
    <location>
        <begin position="30"/>
        <end position="52"/>
    </location>
</feature>
<reference evidence="2 3" key="1">
    <citation type="submission" date="2018-09" db="EMBL/GenBank/DDBJ databases">
        <title>Characterization of the phylogenetic diversity of five novel species belonging to the genus Bifidobacterium.</title>
        <authorList>
            <person name="Lugli G.A."/>
            <person name="Duranti S."/>
            <person name="Milani C."/>
        </authorList>
    </citation>
    <scope>NUCLEOTIDE SEQUENCE [LARGE SCALE GENOMIC DNA]</scope>
    <source>
        <strain evidence="2 3">2034B</strain>
    </source>
</reference>
<feature type="transmembrane region" description="Helical" evidence="1">
    <location>
        <begin position="308"/>
        <end position="335"/>
    </location>
</feature>
<organism evidence="2 3">
    <name type="scientific">Bifidobacterium goeldii</name>
    <dbReference type="NCBI Taxonomy" id="2306975"/>
    <lineage>
        <taxon>Bacteria</taxon>
        <taxon>Bacillati</taxon>
        <taxon>Actinomycetota</taxon>
        <taxon>Actinomycetes</taxon>
        <taxon>Bifidobacteriales</taxon>
        <taxon>Bifidobacteriaceae</taxon>
        <taxon>Bifidobacterium</taxon>
    </lineage>
</organism>